<dbReference type="EMBL" id="CAFAAG010000143">
    <property type="protein sequence ID" value="CAB4802464.1"/>
    <property type="molecule type" value="Genomic_DNA"/>
</dbReference>
<dbReference type="Gene3D" id="2.40.160.210">
    <property type="entry name" value="Acyl-CoA thioesterase, double hotdog domain"/>
    <property type="match status" value="1"/>
</dbReference>
<dbReference type="InterPro" id="IPR049449">
    <property type="entry name" value="TesB_ACOT8-like_N"/>
</dbReference>
<dbReference type="Pfam" id="PF13622">
    <property type="entry name" value="4HBT_3"/>
    <property type="match status" value="1"/>
</dbReference>
<evidence type="ECO:0000259" key="2">
    <source>
        <dbReference type="Pfam" id="PF20789"/>
    </source>
</evidence>
<dbReference type="InterPro" id="IPR049450">
    <property type="entry name" value="ACOT8-like_C"/>
</dbReference>
<proteinExistence type="predicted"/>
<dbReference type="CDD" id="cd03440">
    <property type="entry name" value="hot_dog"/>
    <property type="match status" value="1"/>
</dbReference>
<dbReference type="PANTHER" id="PTHR38110:SF1">
    <property type="entry name" value="THIOESTERASE DOMAIN-CONTAINING PROTEIN"/>
    <property type="match status" value="1"/>
</dbReference>
<dbReference type="Pfam" id="PF20789">
    <property type="entry name" value="4HBT_3C"/>
    <property type="match status" value="1"/>
</dbReference>
<organism evidence="3">
    <name type="scientific">freshwater metagenome</name>
    <dbReference type="NCBI Taxonomy" id="449393"/>
    <lineage>
        <taxon>unclassified sequences</taxon>
        <taxon>metagenomes</taxon>
        <taxon>ecological metagenomes</taxon>
    </lineage>
</organism>
<evidence type="ECO:0000259" key="1">
    <source>
        <dbReference type="Pfam" id="PF13622"/>
    </source>
</evidence>
<reference evidence="3" key="1">
    <citation type="submission" date="2020-05" db="EMBL/GenBank/DDBJ databases">
        <authorList>
            <person name="Chiriac C."/>
            <person name="Salcher M."/>
            <person name="Ghai R."/>
            <person name="Kavagutti S V."/>
        </authorList>
    </citation>
    <scope>NUCLEOTIDE SEQUENCE</scope>
</reference>
<dbReference type="AlphaFoldDB" id="A0A6J6Y3C2"/>
<name>A0A6J6Y3C2_9ZZZZ</name>
<sequence>MTFAFDLATAVHEQQNGEYSGVVHDGWDIRGNANGGYVMALVASAMRNASQRQDPMSVTAHYLAPLPPGEVHIATEVVKRGKSFCTVSAAMHQSGREAVRVIGAFGEAVDRNEFSTALFHVDIAPPVLPPMTECSRRPASGPGFSMGLMDKLDIWLHPDDTGFARGEQSGKTIVRGWVNFADDRPIDTLSLLLIADSFPPPVFQVMTVAGWVPTVELTVHVRAIPAPGPLRCVFTAHVVQGGMFEEDGEIWDSTDTLVAQSRQIGLVPKQ</sequence>
<protein>
    <submittedName>
        <fullName evidence="3">Unannotated protein</fullName>
    </submittedName>
</protein>
<dbReference type="InterPro" id="IPR042171">
    <property type="entry name" value="Acyl-CoA_hotdog"/>
</dbReference>
<accession>A0A6J6Y3C2</accession>
<evidence type="ECO:0000313" key="3">
    <source>
        <dbReference type="EMBL" id="CAB4802464.1"/>
    </source>
</evidence>
<feature type="domain" description="Acyl-CoA thioesterase-like C-terminal" evidence="2">
    <location>
        <begin position="133"/>
        <end position="267"/>
    </location>
</feature>
<dbReference type="InterPro" id="IPR052389">
    <property type="entry name" value="Sec_Metab_Biosynth-Assoc"/>
</dbReference>
<dbReference type="PANTHER" id="PTHR38110">
    <property type="entry name" value="CHROMOSOME 23, WHOLE GENOME SHOTGUN SEQUENCE"/>
    <property type="match status" value="1"/>
</dbReference>
<dbReference type="SUPFAM" id="SSF54637">
    <property type="entry name" value="Thioesterase/thiol ester dehydrase-isomerase"/>
    <property type="match status" value="2"/>
</dbReference>
<dbReference type="InterPro" id="IPR029069">
    <property type="entry name" value="HotDog_dom_sf"/>
</dbReference>
<gene>
    <name evidence="3" type="ORF">UFOPK2975_01328</name>
</gene>
<feature type="domain" description="Acyl-CoA thioesterase-like N-terminal HotDog" evidence="1">
    <location>
        <begin position="24"/>
        <end position="105"/>
    </location>
</feature>